<feature type="transmembrane region" description="Helical" evidence="6">
    <location>
        <begin position="225"/>
        <end position="245"/>
    </location>
</feature>
<evidence type="ECO:0000313" key="7">
    <source>
        <dbReference type="EMBL" id="REG91483.1"/>
    </source>
</evidence>
<dbReference type="PANTHER" id="PTHR30250">
    <property type="entry name" value="PST FAMILY PREDICTED COLANIC ACID TRANSPORTER"/>
    <property type="match status" value="1"/>
</dbReference>
<gene>
    <name evidence="7" type="ORF">C8N25_10497</name>
</gene>
<dbReference type="Proteomes" id="UP000256405">
    <property type="component" value="Unassembled WGS sequence"/>
</dbReference>
<evidence type="ECO:0000256" key="4">
    <source>
        <dbReference type="ARBA" id="ARBA00022989"/>
    </source>
</evidence>
<feature type="transmembrane region" description="Helical" evidence="6">
    <location>
        <begin position="185"/>
        <end position="204"/>
    </location>
</feature>
<evidence type="ECO:0000313" key="8">
    <source>
        <dbReference type="Proteomes" id="UP000256405"/>
    </source>
</evidence>
<organism evidence="7 8">
    <name type="scientific">Algoriphagus antarcticus</name>
    <dbReference type="NCBI Taxonomy" id="238540"/>
    <lineage>
        <taxon>Bacteria</taxon>
        <taxon>Pseudomonadati</taxon>
        <taxon>Bacteroidota</taxon>
        <taxon>Cytophagia</taxon>
        <taxon>Cytophagales</taxon>
        <taxon>Cyclobacteriaceae</taxon>
        <taxon>Algoriphagus</taxon>
    </lineage>
</organism>
<proteinExistence type="predicted"/>
<keyword evidence="5 6" id="KW-0472">Membrane</keyword>
<feature type="transmembrane region" description="Helical" evidence="6">
    <location>
        <begin position="345"/>
        <end position="366"/>
    </location>
</feature>
<feature type="transmembrane region" description="Helical" evidence="6">
    <location>
        <begin position="127"/>
        <end position="148"/>
    </location>
</feature>
<dbReference type="EMBL" id="QUNF01000004">
    <property type="protein sequence ID" value="REG91483.1"/>
    <property type="molecule type" value="Genomic_DNA"/>
</dbReference>
<keyword evidence="8" id="KW-1185">Reference proteome</keyword>
<feature type="transmembrane region" description="Helical" evidence="6">
    <location>
        <begin position="307"/>
        <end position="333"/>
    </location>
</feature>
<dbReference type="PANTHER" id="PTHR30250:SF11">
    <property type="entry name" value="O-ANTIGEN TRANSPORTER-RELATED"/>
    <property type="match status" value="1"/>
</dbReference>
<feature type="transmembrane region" description="Helical" evidence="6">
    <location>
        <begin position="435"/>
        <end position="452"/>
    </location>
</feature>
<name>A0A3E0E170_9BACT</name>
<protein>
    <submittedName>
        <fullName evidence="7">O-antigen/teichoic acid export membrane protein</fullName>
    </submittedName>
</protein>
<feature type="transmembrane region" description="Helical" evidence="6">
    <location>
        <begin position="12"/>
        <end position="31"/>
    </location>
</feature>
<dbReference type="GO" id="GO:0005886">
    <property type="term" value="C:plasma membrane"/>
    <property type="evidence" value="ECO:0007669"/>
    <property type="project" value="UniProtKB-SubCell"/>
</dbReference>
<feature type="transmembrane region" description="Helical" evidence="6">
    <location>
        <begin position="95"/>
        <end position="115"/>
    </location>
</feature>
<comment type="subcellular location">
    <subcellularLocation>
        <location evidence="1">Cell membrane</location>
        <topology evidence="1">Multi-pass membrane protein</topology>
    </subcellularLocation>
</comment>
<keyword evidence="2" id="KW-1003">Cell membrane</keyword>
<accession>A0A3E0E170</accession>
<dbReference type="InterPro" id="IPR050833">
    <property type="entry name" value="Poly_Biosynth_Transport"/>
</dbReference>
<feature type="transmembrane region" description="Helical" evidence="6">
    <location>
        <begin position="378"/>
        <end position="395"/>
    </location>
</feature>
<keyword evidence="4 6" id="KW-1133">Transmembrane helix</keyword>
<feature type="transmembrane region" description="Helical" evidence="6">
    <location>
        <begin position="401"/>
        <end position="423"/>
    </location>
</feature>
<feature type="transmembrane region" description="Helical" evidence="6">
    <location>
        <begin position="155"/>
        <end position="179"/>
    </location>
</feature>
<feature type="transmembrane region" description="Helical" evidence="6">
    <location>
        <begin position="37"/>
        <end position="58"/>
    </location>
</feature>
<evidence type="ECO:0000256" key="1">
    <source>
        <dbReference type="ARBA" id="ARBA00004651"/>
    </source>
</evidence>
<comment type="caution">
    <text evidence="7">The sequence shown here is derived from an EMBL/GenBank/DDBJ whole genome shotgun (WGS) entry which is preliminary data.</text>
</comment>
<dbReference type="Pfam" id="PF13440">
    <property type="entry name" value="Polysacc_synt_3"/>
    <property type="match status" value="1"/>
</dbReference>
<dbReference type="AlphaFoldDB" id="A0A3E0E170"/>
<dbReference type="RefSeq" id="WP_169714372.1">
    <property type="nucleotide sequence ID" value="NZ_MSSW01000010.1"/>
</dbReference>
<reference evidence="7 8" key="1">
    <citation type="submission" date="2018-08" db="EMBL/GenBank/DDBJ databases">
        <title>Genomic Encyclopedia of Archaeal and Bacterial Type Strains, Phase II (KMG-II): from individual species to whole genera.</title>
        <authorList>
            <person name="Goeker M."/>
        </authorList>
    </citation>
    <scope>NUCLEOTIDE SEQUENCE [LARGE SCALE GENOMIC DNA]</scope>
    <source>
        <strain evidence="7 8">DSM 15986</strain>
    </source>
</reference>
<evidence type="ECO:0000256" key="3">
    <source>
        <dbReference type="ARBA" id="ARBA00022692"/>
    </source>
</evidence>
<evidence type="ECO:0000256" key="2">
    <source>
        <dbReference type="ARBA" id="ARBA00022475"/>
    </source>
</evidence>
<sequence>MEEDKKGFSQILKATSLFGGVQLVTILFSIIRTKFAAVLLGPSGMGIVGLISSTIDFFGAATNFGISTAGVRSLAEVSSNEDEFKTGRTISIVKNLVWITGLLGLAVLIIFSPFLSEWIFGNSDFTWGFVALSITLLLNQLLAARMVLIQGMRRISLLALIFIVNAVASVVITVPLYYFLGEKGIVPALILISLSSFLVSLYFSKRVPYLRVKVGLRESLLEGKGMLKLGFFIGLSGLLTLASAYSLRIFINNVGTLEDVGLYNAGFAIINTYVGLVFTAMATDYFPRLSSVIAEVKGFSLVANQQLEIAILLLGPILCWFIIFINPIIVILYSEAFRPINEMLLWSGTGMIFKGIGWCLGYIILAKGSSRFFFTNELIALIYQLFFNLIGYYLFGLKGLGISFLIGYVIYAIQVMVVSRWRYGYEFEMKILKKFLILFFLIAGCMACFYFLDGPIYQFGIGTSVCILASIYTFRELDKSTDLLQKAKQKIADRFS</sequence>
<evidence type="ECO:0000256" key="6">
    <source>
        <dbReference type="SAM" id="Phobius"/>
    </source>
</evidence>
<feature type="transmembrane region" description="Helical" evidence="6">
    <location>
        <begin position="265"/>
        <end position="286"/>
    </location>
</feature>
<feature type="transmembrane region" description="Helical" evidence="6">
    <location>
        <begin position="458"/>
        <end position="474"/>
    </location>
</feature>
<keyword evidence="3 6" id="KW-0812">Transmembrane</keyword>
<evidence type="ECO:0000256" key="5">
    <source>
        <dbReference type="ARBA" id="ARBA00023136"/>
    </source>
</evidence>